<feature type="compositionally biased region" description="Low complexity" evidence="1">
    <location>
        <begin position="393"/>
        <end position="416"/>
    </location>
</feature>
<dbReference type="CTD" id="37723"/>
<feature type="compositionally biased region" description="Low complexity" evidence="1">
    <location>
        <begin position="224"/>
        <end position="241"/>
    </location>
</feature>
<feature type="compositionally biased region" description="Basic and acidic residues" evidence="1">
    <location>
        <begin position="528"/>
        <end position="540"/>
    </location>
</feature>
<feature type="compositionally biased region" description="Low complexity" evidence="1">
    <location>
        <begin position="320"/>
        <end position="332"/>
    </location>
</feature>
<feature type="compositionally biased region" description="Polar residues" evidence="1">
    <location>
        <begin position="726"/>
        <end position="739"/>
    </location>
</feature>
<sequence length="1115" mass="121158">MDIDSTEDNYHATTSQHAPSPDMFSSEDEETYKIEDELSQSAPVSPTTETAIPEEKDLVVELESARLQRLMALLQGVPPPPSVTIPQITLNEVLKKLRENNDQLFGPNDTGGPVHSLWKPNASLKEVLNAEWPEIKKIVYHDMHFNTCTASEDVEHISLKLHERLIGAETSTWCNAVTSSVPISTRQRQRRSMGNTSPGCRLSHLARRRQTFSSANLAQLSSVAGSGTAGGAHAAGSSLGGTRRRSMNGAGSGNERRCIMVEIKKTDKNKRIKTNSKEAMKKLSSSGNAPKAAAPVQDPVQSLKRALFQSPEEHKRMAASSSNHPSSSESNNVQRSKRALWPSEREAAVNDNGKRTLDKSDSLSSQRSKMHCSDDRAPYIRTTRSLPFPVGQNSNSSSVSNPCHSSNSNSIGSNNKSARRASDQGPPAQEYNLNTELSELHKRKLYWAITSALRSHGINNRTHSDFIQITSDLAYHYIKVRANMTGPPPASTSEHMLQVVTAKAAEVIQAVRAGKTGQEENLGGNKVQRKEERPNKELFRDATASLNVRRSLCVSLSTSNHQLSDDKPKQTKRVPSARKSLSFDAIDPRPSSGTLSDEPAEKGESKYQLDSKGNDSKWKVNGENVPLASAKRVSRSLFLSPKDDVKTTKKDACEQTCGSDNKFNSIKQTCEEAMDIVDHKSEEMKKSGAIETSEVDDRHPHTSSEVSSIPSVSAESSTLEADNEASRTSEATNLSEHANSVDASTNLALLQSNTVGRVNGLLEKSNVLGISDNLKVDSGSSESCEYAQTRVLRDTKERVARHTVVPARRITRLSLSLSRRELRSSSSDSTDQDPAPTSSHLDQKATLLKKGAENNLINIAHGVSTNLVPTVVLSPLKLEQHHTSESNNTSKSTFGSPPFIVDSSLTPAHSPFLGFPSKDDLNSSGEAADGSDSTTKADGTSDEGNLSRSEAIKIDIEEKVITPLLEGAVLESSVCVGSGSSPSTDVDLSFRGRIESLKPSIASETAISLDLGMNLNVSANILNMDENHEKSPVLEKWAERASRSAQKSCIPVEEVIDTVAQDVPLTALQKPTDHSAEESILQWEESQYDGTSQCSTNMYEKFCSIFGPSSHQGNP</sequence>
<evidence type="ECO:0000313" key="4">
    <source>
        <dbReference type="RefSeq" id="XP_034237295.1"/>
    </source>
</evidence>
<dbReference type="AlphaFoldDB" id="A0A6P8YJT6"/>
<feature type="compositionally biased region" description="Polar residues" evidence="1">
    <location>
        <begin position="39"/>
        <end position="50"/>
    </location>
</feature>
<dbReference type="KEGG" id="tpal:117642829"/>
<feature type="compositionally biased region" description="Basic and acidic residues" evidence="1">
    <location>
        <begin position="254"/>
        <end position="266"/>
    </location>
</feature>
<dbReference type="OrthoDB" id="8192658at2759"/>
<feature type="region of interest" description="Disordered" evidence="1">
    <location>
        <begin position="818"/>
        <end position="841"/>
    </location>
</feature>
<feature type="compositionally biased region" description="Low complexity" evidence="1">
    <location>
        <begin position="703"/>
        <end position="717"/>
    </location>
</feature>
<accession>A0A6P8YJT6</accession>
<feature type="region of interest" description="Disordered" evidence="1">
    <location>
        <begin position="558"/>
        <end position="623"/>
    </location>
</feature>
<keyword evidence="2" id="KW-1185">Reference proteome</keyword>
<feature type="compositionally biased region" description="Basic and acidic residues" evidence="1">
    <location>
        <begin position="599"/>
        <end position="620"/>
    </location>
</feature>
<dbReference type="RefSeq" id="XP_034237295.1">
    <property type="nucleotide sequence ID" value="XM_034381404.1"/>
</dbReference>
<dbReference type="RefSeq" id="XP_034237294.1">
    <property type="nucleotide sequence ID" value="XM_034381403.1"/>
</dbReference>
<evidence type="ECO:0000313" key="2">
    <source>
        <dbReference type="Proteomes" id="UP000515158"/>
    </source>
</evidence>
<feature type="compositionally biased region" description="Polar residues" evidence="1">
    <location>
        <begin position="931"/>
        <end position="946"/>
    </location>
</feature>
<feature type="compositionally biased region" description="Basic and acidic residues" evidence="1">
    <location>
        <begin position="343"/>
        <end position="361"/>
    </location>
</feature>
<gene>
    <name evidence="3 4" type="primary">LOC117642829</name>
</gene>
<protein>
    <submittedName>
        <fullName evidence="3 4">Uncharacterized protein LOC117642829</fullName>
    </submittedName>
</protein>
<dbReference type="GeneID" id="117642829"/>
<evidence type="ECO:0000313" key="3">
    <source>
        <dbReference type="RefSeq" id="XP_034237294.1"/>
    </source>
</evidence>
<feature type="region of interest" description="Disordered" evidence="1">
    <location>
        <begin position="1"/>
        <end position="54"/>
    </location>
</feature>
<feature type="region of interest" description="Disordered" evidence="1">
    <location>
        <begin position="911"/>
        <end position="946"/>
    </location>
</feature>
<proteinExistence type="predicted"/>
<organism evidence="4">
    <name type="scientific">Thrips palmi</name>
    <name type="common">Melon thrips</name>
    <dbReference type="NCBI Taxonomy" id="161013"/>
    <lineage>
        <taxon>Eukaryota</taxon>
        <taxon>Metazoa</taxon>
        <taxon>Ecdysozoa</taxon>
        <taxon>Arthropoda</taxon>
        <taxon>Hexapoda</taxon>
        <taxon>Insecta</taxon>
        <taxon>Pterygota</taxon>
        <taxon>Neoptera</taxon>
        <taxon>Paraneoptera</taxon>
        <taxon>Thysanoptera</taxon>
        <taxon>Terebrantia</taxon>
        <taxon>Thripoidea</taxon>
        <taxon>Thripidae</taxon>
        <taxon>Thrips</taxon>
    </lineage>
</organism>
<name>A0A6P8YJT6_THRPL</name>
<evidence type="ECO:0000256" key="1">
    <source>
        <dbReference type="SAM" id="MobiDB-lite"/>
    </source>
</evidence>
<dbReference type="Proteomes" id="UP000515158">
    <property type="component" value="Unplaced"/>
</dbReference>
<reference evidence="3 4" key="1">
    <citation type="submission" date="2025-04" db="UniProtKB">
        <authorList>
            <consortium name="RefSeq"/>
        </authorList>
    </citation>
    <scope>IDENTIFICATION</scope>
    <source>
        <tissue evidence="3 4">Total insect</tissue>
    </source>
</reference>
<feature type="region of interest" description="Disordered" evidence="1">
    <location>
        <begin position="224"/>
        <end position="430"/>
    </location>
</feature>
<feature type="region of interest" description="Disordered" evidence="1">
    <location>
        <begin position="515"/>
        <end position="541"/>
    </location>
</feature>
<feature type="region of interest" description="Disordered" evidence="1">
    <location>
        <begin position="690"/>
        <end position="739"/>
    </location>
</feature>